<protein>
    <submittedName>
        <fullName evidence="1">Uncharacterized protein</fullName>
    </submittedName>
</protein>
<dbReference type="AlphaFoldDB" id="A0A212L8P1"/>
<dbReference type="EMBL" id="FMJC01000002">
    <property type="protein sequence ID" value="SCM73931.1"/>
    <property type="molecule type" value="Genomic_DNA"/>
</dbReference>
<name>A0A212L8P1_9BACT</name>
<proteinExistence type="predicted"/>
<organism evidence="1">
    <name type="scientific">uncultured Desulfovibrio sp</name>
    <dbReference type="NCBI Taxonomy" id="167968"/>
    <lineage>
        <taxon>Bacteria</taxon>
        <taxon>Pseudomonadati</taxon>
        <taxon>Thermodesulfobacteriota</taxon>
        <taxon>Desulfovibrionia</taxon>
        <taxon>Desulfovibrionales</taxon>
        <taxon>Desulfovibrionaceae</taxon>
        <taxon>Desulfovibrio</taxon>
        <taxon>environmental samples</taxon>
    </lineage>
</organism>
<sequence length="85" mass="9626">MYFSVHDESKKWPFDAANLDKRIIWKQSLAGQHLQTLQDCRHTGVPGISLHFLSLAFPIIIDSRQRDDGAARSGKSPSRLPSWPP</sequence>
<accession>A0A212L8P1</accession>
<gene>
    <name evidence="1" type="ORF">KL86DES1_21628</name>
</gene>
<reference evidence="1" key="1">
    <citation type="submission" date="2016-08" db="EMBL/GenBank/DDBJ databases">
        <authorList>
            <person name="Seilhamer J.J."/>
        </authorList>
    </citation>
    <scope>NUCLEOTIDE SEQUENCE</scope>
    <source>
        <strain evidence="1">86-1</strain>
    </source>
</reference>
<evidence type="ECO:0000313" key="1">
    <source>
        <dbReference type="EMBL" id="SCM73931.1"/>
    </source>
</evidence>